<gene>
    <name evidence="2" type="ORF">MM415B02779_0024</name>
</gene>
<evidence type="ECO:0000313" key="2">
    <source>
        <dbReference type="EMBL" id="QJA88363.1"/>
    </source>
</evidence>
<name>A0A6M3L1E3_9ZZZZ</name>
<feature type="compositionally biased region" description="Acidic residues" evidence="1">
    <location>
        <begin position="61"/>
        <end position="72"/>
    </location>
</feature>
<feature type="region of interest" description="Disordered" evidence="1">
    <location>
        <begin position="52"/>
        <end position="81"/>
    </location>
</feature>
<organism evidence="2">
    <name type="scientific">viral metagenome</name>
    <dbReference type="NCBI Taxonomy" id="1070528"/>
    <lineage>
        <taxon>unclassified sequences</taxon>
        <taxon>metagenomes</taxon>
        <taxon>organismal metagenomes</taxon>
    </lineage>
</organism>
<accession>A0A6M3L1E3</accession>
<protein>
    <submittedName>
        <fullName evidence="2">Uncharacterized protein</fullName>
    </submittedName>
</protein>
<proteinExistence type="predicted"/>
<dbReference type="AlphaFoldDB" id="A0A6M3L1E3"/>
<reference evidence="2" key="1">
    <citation type="submission" date="2020-03" db="EMBL/GenBank/DDBJ databases">
        <title>The deep terrestrial virosphere.</title>
        <authorList>
            <person name="Holmfeldt K."/>
            <person name="Nilsson E."/>
            <person name="Simone D."/>
            <person name="Lopez-Fernandez M."/>
            <person name="Wu X."/>
            <person name="de Brujin I."/>
            <person name="Lundin D."/>
            <person name="Andersson A."/>
            <person name="Bertilsson S."/>
            <person name="Dopson M."/>
        </authorList>
    </citation>
    <scope>NUCLEOTIDE SEQUENCE</scope>
    <source>
        <strain evidence="2">MM415B02779</strain>
    </source>
</reference>
<evidence type="ECO:0000256" key="1">
    <source>
        <dbReference type="SAM" id="MobiDB-lite"/>
    </source>
</evidence>
<sequence>MARYRWSYPLEWLREHLDGLHTQDGELLSEAKELASQLDSDQIQDIYETDMDKDGYFTDLDAPDPDAEEDEETKTWTTATD</sequence>
<dbReference type="EMBL" id="MT142772">
    <property type="protein sequence ID" value="QJA88363.1"/>
    <property type="molecule type" value="Genomic_DNA"/>
</dbReference>